<evidence type="ECO:0000313" key="7">
    <source>
        <dbReference type="Proteomes" id="UP001595791"/>
    </source>
</evidence>
<feature type="binding site" evidence="4">
    <location>
        <position position="293"/>
    </location>
    <ligand>
        <name>substrate</name>
    </ligand>
</feature>
<feature type="binding site" evidence="4">
    <location>
        <begin position="76"/>
        <end position="80"/>
    </location>
    <ligand>
        <name>NADP(+)</name>
        <dbReference type="ChEBI" id="CHEBI:58349"/>
    </ligand>
</feature>
<feature type="binding site" evidence="4">
    <location>
        <position position="214"/>
    </location>
    <ligand>
        <name>substrate</name>
    </ligand>
</feature>
<keyword evidence="2 4" id="KW-0413">Isomerase</keyword>
<feature type="binding site" evidence="4">
    <location>
        <position position="178"/>
    </location>
    <ligand>
        <name>NADP(+)</name>
        <dbReference type="ChEBI" id="CHEBI:58349"/>
    </ligand>
</feature>
<dbReference type="InterPro" id="IPR001509">
    <property type="entry name" value="Epimerase_deHydtase"/>
</dbReference>
<organism evidence="6 7">
    <name type="scientific">Chitinimonas lacunae</name>
    <dbReference type="NCBI Taxonomy" id="1963018"/>
    <lineage>
        <taxon>Bacteria</taxon>
        <taxon>Pseudomonadati</taxon>
        <taxon>Pseudomonadota</taxon>
        <taxon>Betaproteobacteria</taxon>
        <taxon>Neisseriales</taxon>
        <taxon>Chitinibacteraceae</taxon>
        <taxon>Chitinimonas</taxon>
    </lineage>
</organism>
<dbReference type="Proteomes" id="UP001595791">
    <property type="component" value="Unassembled WGS sequence"/>
</dbReference>
<dbReference type="Pfam" id="PF01370">
    <property type="entry name" value="Epimerase"/>
    <property type="match status" value="1"/>
</dbReference>
<dbReference type="HAMAP" id="MF_01601">
    <property type="entry name" value="Heptose_epimerase"/>
    <property type="match status" value="1"/>
</dbReference>
<gene>
    <name evidence="6" type="primary">rfaD</name>
    <name evidence="4" type="synonym">hldD</name>
    <name evidence="6" type="ORF">ACFOW7_05500</name>
</gene>
<feature type="binding site" evidence="4">
    <location>
        <begin position="32"/>
        <end position="33"/>
    </location>
    <ligand>
        <name>NADP(+)</name>
        <dbReference type="ChEBI" id="CHEBI:58349"/>
    </ligand>
</feature>
<dbReference type="CDD" id="cd05248">
    <property type="entry name" value="ADP_GME_SDR_e"/>
    <property type="match status" value="1"/>
</dbReference>
<feature type="active site" description="Proton acceptor" evidence="4">
    <location>
        <position position="178"/>
    </location>
</feature>
<dbReference type="Gene3D" id="3.90.25.10">
    <property type="entry name" value="UDP-galactose 4-epimerase, domain 1"/>
    <property type="match status" value="1"/>
</dbReference>
<feature type="binding site" evidence="4">
    <location>
        <begin position="201"/>
        <end position="204"/>
    </location>
    <ligand>
        <name>substrate</name>
    </ligand>
</feature>
<reference evidence="7" key="1">
    <citation type="journal article" date="2019" name="Int. J. Syst. Evol. Microbiol.">
        <title>The Global Catalogue of Microorganisms (GCM) 10K type strain sequencing project: providing services to taxonomists for standard genome sequencing and annotation.</title>
        <authorList>
            <consortium name="The Broad Institute Genomics Platform"/>
            <consortium name="The Broad Institute Genome Sequencing Center for Infectious Disease"/>
            <person name="Wu L."/>
            <person name="Ma J."/>
        </authorList>
    </citation>
    <scope>NUCLEOTIDE SEQUENCE [LARGE SCALE GENOMIC DNA]</scope>
    <source>
        <strain evidence="7">LMG 29894</strain>
    </source>
</reference>
<comment type="subunit">
    <text evidence="4">Homopentamer.</text>
</comment>
<feature type="binding site" evidence="4">
    <location>
        <position position="54"/>
    </location>
    <ligand>
        <name>NADP(+)</name>
        <dbReference type="ChEBI" id="CHEBI:58349"/>
    </ligand>
</feature>
<feature type="binding site" evidence="4">
    <location>
        <position position="39"/>
    </location>
    <ligand>
        <name>NADP(+)</name>
        <dbReference type="ChEBI" id="CHEBI:58349"/>
    </ligand>
</feature>
<dbReference type="PANTHER" id="PTHR43103:SF3">
    <property type="entry name" value="ADP-L-GLYCERO-D-MANNO-HEPTOSE-6-EPIMERASE"/>
    <property type="match status" value="1"/>
</dbReference>
<dbReference type="EMBL" id="JBHSBU010000001">
    <property type="protein sequence ID" value="MFC4158814.1"/>
    <property type="molecule type" value="Genomic_DNA"/>
</dbReference>
<comment type="domain">
    <text evidence="4">Contains a large N-terminal NADP-binding domain, and a smaller C-terminal substrate-binding domain.</text>
</comment>
<evidence type="ECO:0000256" key="4">
    <source>
        <dbReference type="HAMAP-Rule" id="MF_01601"/>
    </source>
</evidence>
<evidence type="ECO:0000256" key="2">
    <source>
        <dbReference type="ARBA" id="ARBA00023235"/>
    </source>
</evidence>
<proteinExistence type="inferred from homology"/>
<evidence type="ECO:0000313" key="6">
    <source>
        <dbReference type="EMBL" id="MFC4158814.1"/>
    </source>
</evidence>
<feature type="domain" description="NAD-dependent epimerase/dehydratase" evidence="5">
    <location>
        <begin position="3"/>
        <end position="242"/>
    </location>
</feature>
<keyword evidence="1 4" id="KW-0521">NADP</keyword>
<dbReference type="InterPro" id="IPR036291">
    <property type="entry name" value="NAD(P)-bd_dom_sf"/>
</dbReference>
<comment type="caution">
    <text evidence="6">The sequence shown here is derived from an EMBL/GenBank/DDBJ whole genome shotgun (WGS) entry which is preliminary data.</text>
</comment>
<sequence length="332" mass="37657">MYIVVTGAAGFIGSNLIKALNERGETDIIAVDNLKNGDKFVNLADCDIAHYVDKEDFIEQLDAGDFEGEIRAVLHQGACSDTMERDGRYVLDNNYQYSLALLDYCQAEEVPFIYASSAAVYGGGRVFSEQREFERPLNVYGYSKALFDQIVRRRWDDLSAQVVGLRYFNVYGQREGHKGRMASVAYHHFQQYRSEGRVRLFEGCDGYGNGEQQRDFVSVEDVVKVNLYFLDHSEQSGIFNLGTGRAQTFNELAAATVNACRREQGQEVLPLTALVAEGLLEYIPFPDALRGRYQSFTQADISQLRSAGYSEEFLDVEQGVSRYIQWLYRQSR</sequence>
<comment type="catalytic activity">
    <reaction evidence="4">
        <text>ADP-D-glycero-beta-D-manno-heptose = ADP-L-glycero-beta-D-manno-heptose</text>
        <dbReference type="Rhea" id="RHEA:17577"/>
        <dbReference type="ChEBI" id="CHEBI:59967"/>
        <dbReference type="ChEBI" id="CHEBI:61506"/>
        <dbReference type="EC" id="5.1.3.20"/>
    </reaction>
</comment>
<dbReference type="InterPro" id="IPR011912">
    <property type="entry name" value="Heptose_epim"/>
</dbReference>
<name>A0ABV8MKZ4_9NEIS</name>
<comment type="function">
    <text evidence="4">Catalyzes the interconversion between ADP-D-glycero-beta-D-manno-heptose and ADP-L-glycero-beta-D-manno-heptose via an epimerization at carbon 6 of the heptose.</text>
</comment>
<dbReference type="SUPFAM" id="SSF51735">
    <property type="entry name" value="NAD(P)-binding Rossmann-fold domains"/>
    <property type="match status" value="1"/>
</dbReference>
<feature type="binding site" evidence="4">
    <location>
        <position position="144"/>
    </location>
    <ligand>
        <name>NADP(+)</name>
        <dbReference type="ChEBI" id="CHEBI:58349"/>
    </ligand>
</feature>
<feature type="binding site" evidence="4">
    <location>
        <position position="187"/>
    </location>
    <ligand>
        <name>substrate</name>
    </ligand>
</feature>
<dbReference type="RefSeq" id="WP_378161899.1">
    <property type="nucleotide sequence ID" value="NZ_JBHSBU010000001.1"/>
</dbReference>
<evidence type="ECO:0000256" key="1">
    <source>
        <dbReference type="ARBA" id="ARBA00022857"/>
    </source>
</evidence>
<feature type="binding site" evidence="4">
    <location>
        <position position="93"/>
    </location>
    <ligand>
        <name>NADP(+)</name>
        <dbReference type="ChEBI" id="CHEBI:58349"/>
    </ligand>
</feature>
<dbReference type="GO" id="GO:0008712">
    <property type="term" value="F:ADP-glyceromanno-heptose 6-epimerase activity"/>
    <property type="evidence" value="ECO:0007669"/>
    <property type="project" value="UniProtKB-EC"/>
</dbReference>
<comment type="cofactor">
    <cofactor evidence="4">
        <name>NADP(+)</name>
        <dbReference type="ChEBI" id="CHEBI:58349"/>
    </cofactor>
    <text evidence="4">Binds 1 NADP(+) per subunit.</text>
</comment>
<keyword evidence="3 4" id="KW-0119">Carbohydrate metabolism</keyword>
<dbReference type="PANTHER" id="PTHR43103">
    <property type="entry name" value="NUCLEOSIDE-DIPHOSPHATE-SUGAR EPIMERASE"/>
    <property type="match status" value="1"/>
</dbReference>
<feature type="binding site" evidence="4">
    <location>
        <begin position="11"/>
        <end position="12"/>
    </location>
    <ligand>
        <name>NADP(+)</name>
        <dbReference type="ChEBI" id="CHEBI:58349"/>
    </ligand>
</feature>
<evidence type="ECO:0000256" key="3">
    <source>
        <dbReference type="ARBA" id="ARBA00023277"/>
    </source>
</evidence>
<dbReference type="NCBIfam" id="TIGR02197">
    <property type="entry name" value="heptose_epim"/>
    <property type="match status" value="1"/>
</dbReference>
<evidence type="ECO:0000259" key="5">
    <source>
        <dbReference type="Pfam" id="PF01370"/>
    </source>
</evidence>
<protein>
    <recommendedName>
        <fullName evidence="4">ADP-L-glycero-D-manno-heptose-6-epimerase</fullName>
        <ecNumber evidence="4">5.1.3.20</ecNumber>
    </recommendedName>
    <alternativeName>
        <fullName evidence="4">ADP-L-glycero-beta-D-manno-heptose-6-epimerase</fullName>
        <shortName evidence="4">ADP-glyceromanno-heptose 6-epimerase</shortName>
        <shortName evidence="4">ADP-hep 6-epimerase</shortName>
        <shortName evidence="4">AGME</shortName>
    </alternativeName>
</protein>
<feature type="active site" description="Proton acceptor" evidence="4">
    <location>
        <position position="140"/>
    </location>
</feature>
<feature type="binding site" evidence="4">
    <location>
        <position position="180"/>
    </location>
    <ligand>
        <name>substrate</name>
    </ligand>
</feature>
<feature type="binding site" evidence="4">
    <location>
        <position position="169"/>
    </location>
    <ligand>
        <name>substrate</name>
    </ligand>
</feature>
<keyword evidence="7" id="KW-1185">Reference proteome</keyword>
<comment type="pathway">
    <text evidence="4">Nucleotide-sugar biosynthesis; ADP-L-glycero-beta-D-manno-heptose biosynthesis; ADP-L-glycero-beta-D-manno-heptose from D-glycero-beta-D-manno-heptose 7-phosphate: step 4/4.</text>
</comment>
<dbReference type="Gene3D" id="3.40.50.720">
    <property type="entry name" value="NAD(P)-binding Rossmann-like Domain"/>
    <property type="match status" value="1"/>
</dbReference>
<comment type="similarity">
    <text evidence="4">Belongs to the NAD(P)-dependent epimerase/dehydratase family. HldD subfamily.</text>
</comment>
<accession>A0ABV8MKZ4</accession>
<feature type="binding site" evidence="4">
    <location>
        <position position="170"/>
    </location>
    <ligand>
        <name>NADP(+)</name>
        <dbReference type="ChEBI" id="CHEBI:58349"/>
    </ligand>
</feature>
<dbReference type="EC" id="5.1.3.20" evidence="4"/>